<name>A0ABR2KBF3_9EUKA</name>
<dbReference type="InterPro" id="IPR011989">
    <property type="entry name" value="ARM-like"/>
</dbReference>
<reference evidence="1 2" key="1">
    <citation type="submission" date="2024-04" db="EMBL/GenBank/DDBJ databases">
        <title>Tritrichomonas musculus Genome.</title>
        <authorList>
            <person name="Alves-Ferreira E."/>
            <person name="Grigg M."/>
            <person name="Lorenzi H."/>
            <person name="Galac M."/>
        </authorList>
    </citation>
    <scope>NUCLEOTIDE SEQUENCE [LARGE SCALE GENOMIC DNA]</scope>
    <source>
        <strain evidence="1 2">EAF2021</strain>
    </source>
</reference>
<dbReference type="Gene3D" id="1.25.10.10">
    <property type="entry name" value="Leucine-rich Repeat Variant"/>
    <property type="match status" value="1"/>
</dbReference>
<organism evidence="1 2">
    <name type="scientific">Tritrichomonas musculus</name>
    <dbReference type="NCBI Taxonomy" id="1915356"/>
    <lineage>
        <taxon>Eukaryota</taxon>
        <taxon>Metamonada</taxon>
        <taxon>Parabasalia</taxon>
        <taxon>Tritrichomonadida</taxon>
        <taxon>Tritrichomonadidae</taxon>
        <taxon>Tritrichomonas</taxon>
    </lineage>
</organism>
<keyword evidence="2" id="KW-1185">Reference proteome</keyword>
<sequence>MNENSPIFINNCINMITSTGKDNSFYDRQNERISNKNINIINEQELLNQMYLTNPDDEIQREEIYEKIKSFYSEKSILNYPDFDQVINNIFYMMMVGSNSSIIFGLKCFLAIYCQNTYSFEYKFAESIIVSIIDHLSSDDQLIIQYTLQIIAKISGLSKKFAKLVYKHIKIYNLAQIIQHEAFSDDVKDKALSILSNYCLKFCTIPVELIDIVCQIAIFIFQNSQIGNLHQSIIYSCSLIAEKVSNFPDFFLKYSLFQPLNEILIRAHSAHTRSYILKIAHNLYKNPMNLDKIDINIVYGLMKHSIAAIQIAAIQCISEVIRSNKEIADTLIKKDIFSIISSILEIGSHKSKLCCIELLFLLYQTNPVEMTQTFIKNGYIETLIYMIQVTSGTSKSLKIILMTLTEINRTMIRIGKGKDFEEIFENAGAPDQLFELIDLDNDDDNNVEYNNVSNLIKTLLSEIES</sequence>
<protein>
    <submittedName>
        <fullName evidence="1">Uncharacterized protein</fullName>
    </submittedName>
</protein>
<gene>
    <name evidence="1" type="ORF">M9Y10_039479</name>
</gene>
<dbReference type="SUPFAM" id="SSF48371">
    <property type="entry name" value="ARM repeat"/>
    <property type="match status" value="1"/>
</dbReference>
<dbReference type="EMBL" id="JAPFFF010000006">
    <property type="protein sequence ID" value="KAK8888409.1"/>
    <property type="molecule type" value="Genomic_DNA"/>
</dbReference>
<evidence type="ECO:0000313" key="2">
    <source>
        <dbReference type="Proteomes" id="UP001470230"/>
    </source>
</evidence>
<dbReference type="InterPro" id="IPR016024">
    <property type="entry name" value="ARM-type_fold"/>
</dbReference>
<comment type="caution">
    <text evidence="1">The sequence shown here is derived from an EMBL/GenBank/DDBJ whole genome shotgun (WGS) entry which is preliminary data.</text>
</comment>
<dbReference type="Proteomes" id="UP001470230">
    <property type="component" value="Unassembled WGS sequence"/>
</dbReference>
<proteinExistence type="predicted"/>
<accession>A0ABR2KBF3</accession>
<evidence type="ECO:0000313" key="1">
    <source>
        <dbReference type="EMBL" id="KAK8888409.1"/>
    </source>
</evidence>